<reference evidence="2 3" key="1">
    <citation type="submission" date="2020-03" db="EMBL/GenBank/DDBJ databases">
        <title>Draft Genome Sequence of Cudoniella acicularis.</title>
        <authorList>
            <person name="Buettner E."/>
            <person name="Kellner H."/>
        </authorList>
    </citation>
    <scope>NUCLEOTIDE SEQUENCE [LARGE SCALE GENOMIC DNA]</scope>
    <source>
        <strain evidence="2 3">DSM 108380</strain>
    </source>
</reference>
<evidence type="ECO:0000313" key="2">
    <source>
        <dbReference type="EMBL" id="KAF4637182.1"/>
    </source>
</evidence>
<dbReference type="AlphaFoldDB" id="A0A8H4W7X0"/>
<dbReference type="EMBL" id="JAAMPI010000032">
    <property type="protein sequence ID" value="KAF4637182.1"/>
    <property type="molecule type" value="Genomic_DNA"/>
</dbReference>
<sequence>MSGSVSAEDLRHAVPYLRNRLAGLERILSLSISASSEVQSIPMNDGDGTSKSPSADDDGDDIISIIPSSATAASTDSDRVAQAEYLSEMPIGTERDLIETAFEICKRVQFDSFMEIWNGTQIELSEKALDWFRPMALGRCLKDEKMVHKFEENRRCVTCLAQLCKICEHCPIAELTVTKPPTPTDPTQWTKRDTLAACRVASPCSKEVCLHMQLRPSLGLEYTEGVQDLRQYLHAVHAQWTGDTMESQWS</sequence>
<feature type="compositionally biased region" description="Polar residues" evidence="1">
    <location>
        <begin position="39"/>
        <end position="51"/>
    </location>
</feature>
<name>A0A8H4W7X0_9HELO</name>
<accession>A0A8H4W7X0</accession>
<keyword evidence="3" id="KW-1185">Reference proteome</keyword>
<feature type="region of interest" description="Disordered" evidence="1">
    <location>
        <begin position="39"/>
        <end position="61"/>
    </location>
</feature>
<dbReference type="Proteomes" id="UP000566819">
    <property type="component" value="Unassembled WGS sequence"/>
</dbReference>
<gene>
    <name evidence="2" type="ORF">G7Y89_g896</name>
</gene>
<evidence type="ECO:0000313" key="3">
    <source>
        <dbReference type="Proteomes" id="UP000566819"/>
    </source>
</evidence>
<comment type="caution">
    <text evidence="2">The sequence shown here is derived from an EMBL/GenBank/DDBJ whole genome shotgun (WGS) entry which is preliminary data.</text>
</comment>
<evidence type="ECO:0000256" key="1">
    <source>
        <dbReference type="SAM" id="MobiDB-lite"/>
    </source>
</evidence>
<proteinExistence type="predicted"/>
<organism evidence="2 3">
    <name type="scientific">Cudoniella acicularis</name>
    <dbReference type="NCBI Taxonomy" id="354080"/>
    <lineage>
        <taxon>Eukaryota</taxon>
        <taxon>Fungi</taxon>
        <taxon>Dikarya</taxon>
        <taxon>Ascomycota</taxon>
        <taxon>Pezizomycotina</taxon>
        <taxon>Leotiomycetes</taxon>
        <taxon>Helotiales</taxon>
        <taxon>Tricladiaceae</taxon>
        <taxon>Cudoniella</taxon>
    </lineage>
</organism>
<protein>
    <submittedName>
        <fullName evidence="2">Uncharacterized protein</fullName>
    </submittedName>
</protein>